<dbReference type="RefSeq" id="WP_087939355.1">
    <property type="nucleotide sequence ID" value="NZ_FNAC01000016.1"/>
</dbReference>
<accession>A0A1G6SAG7</accession>
<protein>
    <recommendedName>
        <fullName evidence="1">HEPN/Toprim N-terminal domain-containing protein</fullName>
    </recommendedName>
</protein>
<dbReference type="Proteomes" id="UP000199060">
    <property type="component" value="Unassembled WGS sequence"/>
</dbReference>
<evidence type="ECO:0000313" key="3">
    <source>
        <dbReference type="Proteomes" id="UP000199060"/>
    </source>
</evidence>
<gene>
    <name evidence="2" type="ORF">SAMN04488104_101621</name>
</gene>
<dbReference type="OrthoDB" id="5141316at2"/>
<sequence>MGSYSELFICNYPIFTLKNNYYHDIVDLIFLESDYTEYEATVSDEDNPEEEEIVRFKSFISTAEVCKERLEIFGASYEKAKLDFEESLKILREDGIYDFVIYESITFDFYLDTIKRIIESKKSGRKKDVYGGFEDYLYKSELYIDGQSISLGLWSILSVIDSKSIIEYNLTDIIEGGWVQAPQSLINTKKIILLTEGKTDTEFLKICFNYFFKHLEGYYHFMDFENSKYEANASRLIHTIKSFVGSGINNFILAVFDNDSAASKEIENLKKVNLPNNIKVLQYPEIEWAKNYPTLGPTGIQVMNINGLAGSIEMYLGKDCLMENGEFIPIQWTGYMESINKYQGVVLKKDQIQRSFREKVKFFDENNYDLKQWEDLISIITLIKNSWK</sequence>
<name>A0A1G6SAG7_9BACT</name>
<dbReference type="AlphaFoldDB" id="A0A1G6SAG7"/>
<feature type="domain" description="HEPN/Toprim N-terminal" evidence="1">
    <location>
        <begin position="1"/>
        <end position="95"/>
    </location>
</feature>
<dbReference type="Pfam" id="PF18871">
    <property type="entry name" value="HEPN_Toprim_N"/>
    <property type="match status" value="1"/>
</dbReference>
<evidence type="ECO:0000313" key="2">
    <source>
        <dbReference type="EMBL" id="SDD13664.1"/>
    </source>
</evidence>
<organism evidence="2 3">
    <name type="scientific">Algoriphagus faecimaris</name>
    <dbReference type="NCBI Taxonomy" id="686796"/>
    <lineage>
        <taxon>Bacteria</taxon>
        <taxon>Pseudomonadati</taxon>
        <taxon>Bacteroidota</taxon>
        <taxon>Cytophagia</taxon>
        <taxon>Cytophagales</taxon>
        <taxon>Cyclobacteriaceae</taxon>
        <taxon>Algoriphagus</taxon>
    </lineage>
</organism>
<keyword evidence="3" id="KW-1185">Reference proteome</keyword>
<reference evidence="3" key="1">
    <citation type="submission" date="2016-10" db="EMBL/GenBank/DDBJ databases">
        <authorList>
            <person name="Varghese N."/>
            <person name="Submissions S."/>
        </authorList>
    </citation>
    <scope>NUCLEOTIDE SEQUENCE [LARGE SCALE GENOMIC DNA]</scope>
    <source>
        <strain evidence="3">DSM 23095</strain>
    </source>
</reference>
<evidence type="ECO:0000259" key="1">
    <source>
        <dbReference type="Pfam" id="PF18871"/>
    </source>
</evidence>
<dbReference type="STRING" id="686796.SAMN04488104_101621"/>
<dbReference type="EMBL" id="FNAC01000016">
    <property type="protein sequence ID" value="SDD13664.1"/>
    <property type="molecule type" value="Genomic_DNA"/>
</dbReference>
<proteinExistence type="predicted"/>
<dbReference type="InterPro" id="IPR041487">
    <property type="entry name" value="HEPN/Toprim-NTD1"/>
</dbReference>